<sequence length="40" mass="4732">MFRIAKRLFWFLKQKKVKTSVSTFEPDHCASGGSFPQDRR</sequence>
<protein>
    <submittedName>
        <fullName evidence="1">Uncharacterized protein</fullName>
    </submittedName>
</protein>
<evidence type="ECO:0000313" key="1">
    <source>
        <dbReference type="EMBL" id="KIL44071.1"/>
    </source>
</evidence>
<gene>
    <name evidence="1" type="ORF">KP77_30200</name>
</gene>
<dbReference type="AlphaFoldDB" id="A0A0C2VHV6"/>
<organism evidence="1 2">
    <name type="scientific">Jeotgalibacillus alimentarius</name>
    <dbReference type="NCBI Taxonomy" id="135826"/>
    <lineage>
        <taxon>Bacteria</taxon>
        <taxon>Bacillati</taxon>
        <taxon>Bacillota</taxon>
        <taxon>Bacilli</taxon>
        <taxon>Bacillales</taxon>
        <taxon>Caryophanaceae</taxon>
        <taxon>Jeotgalibacillus</taxon>
    </lineage>
</organism>
<dbReference type="STRING" id="135826.KP77_30200"/>
<proteinExistence type="predicted"/>
<comment type="caution">
    <text evidence="1">The sequence shown here is derived from an EMBL/GenBank/DDBJ whole genome shotgun (WGS) entry which is preliminary data.</text>
</comment>
<dbReference type="PATRIC" id="fig|135826.4.peg.3000"/>
<reference evidence="1 2" key="1">
    <citation type="submission" date="2015-01" db="EMBL/GenBank/DDBJ databases">
        <title>Genome sequence of Jeotgalibacillus alimentarius.</title>
        <authorList>
            <person name="Goh K.M."/>
            <person name="Chan K.-G."/>
            <person name="Yaakop A.S."/>
            <person name="Ee R."/>
            <person name="Gan H.M."/>
            <person name="Chan C.S."/>
        </authorList>
    </citation>
    <scope>NUCLEOTIDE SEQUENCE [LARGE SCALE GENOMIC DNA]</scope>
    <source>
        <strain evidence="1 2">YKJ-13</strain>
    </source>
</reference>
<name>A0A0C2VHV6_9BACL</name>
<dbReference type="EMBL" id="JXRQ01000028">
    <property type="protein sequence ID" value="KIL44071.1"/>
    <property type="molecule type" value="Genomic_DNA"/>
</dbReference>
<keyword evidence="2" id="KW-1185">Reference proteome</keyword>
<accession>A0A0C2VHV6</accession>
<evidence type="ECO:0000313" key="2">
    <source>
        <dbReference type="Proteomes" id="UP000031950"/>
    </source>
</evidence>
<dbReference type="Proteomes" id="UP000031950">
    <property type="component" value="Unassembled WGS sequence"/>
</dbReference>